<accession>A0AAE1J2T9</accession>
<comment type="caution">
    <text evidence="1">The sequence shown here is derived from an EMBL/GenBank/DDBJ whole genome shotgun (WGS) entry which is preliminary data.</text>
</comment>
<name>A0AAE1J2T9_9FABA</name>
<dbReference type="EMBL" id="JAWXYG010000009">
    <property type="protein sequence ID" value="KAK4262782.1"/>
    <property type="molecule type" value="Genomic_DNA"/>
</dbReference>
<evidence type="ECO:0000313" key="2">
    <source>
        <dbReference type="Proteomes" id="UP001293593"/>
    </source>
</evidence>
<proteinExistence type="predicted"/>
<gene>
    <name evidence="1" type="ORF">QN277_028293</name>
</gene>
<dbReference type="AlphaFoldDB" id="A0AAE1J2T9"/>
<sequence length="95" mass="10347">MAATLSLLILPIVPENPLRSSFPKLPNPSISAKSTTPQYHDFHFPNPLNLLDQNFDILKSASFSLSAITLPCLIHPEDAIAVEGNLGYLGGKHLR</sequence>
<keyword evidence="2" id="KW-1185">Reference proteome</keyword>
<reference evidence="1" key="1">
    <citation type="submission" date="2023-10" db="EMBL/GenBank/DDBJ databases">
        <title>Chromosome-level genome of the transformable northern wattle, Acacia crassicarpa.</title>
        <authorList>
            <person name="Massaro I."/>
            <person name="Sinha N.R."/>
            <person name="Poethig S."/>
            <person name="Leichty A.R."/>
        </authorList>
    </citation>
    <scope>NUCLEOTIDE SEQUENCE</scope>
    <source>
        <strain evidence="1">Acra3RX</strain>
        <tissue evidence="1">Leaf</tissue>
    </source>
</reference>
<organism evidence="1 2">
    <name type="scientific">Acacia crassicarpa</name>
    <name type="common">northern wattle</name>
    <dbReference type="NCBI Taxonomy" id="499986"/>
    <lineage>
        <taxon>Eukaryota</taxon>
        <taxon>Viridiplantae</taxon>
        <taxon>Streptophyta</taxon>
        <taxon>Embryophyta</taxon>
        <taxon>Tracheophyta</taxon>
        <taxon>Spermatophyta</taxon>
        <taxon>Magnoliopsida</taxon>
        <taxon>eudicotyledons</taxon>
        <taxon>Gunneridae</taxon>
        <taxon>Pentapetalae</taxon>
        <taxon>rosids</taxon>
        <taxon>fabids</taxon>
        <taxon>Fabales</taxon>
        <taxon>Fabaceae</taxon>
        <taxon>Caesalpinioideae</taxon>
        <taxon>mimosoid clade</taxon>
        <taxon>Acacieae</taxon>
        <taxon>Acacia</taxon>
    </lineage>
</organism>
<dbReference type="Proteomes" id="UP001293593">
    <property type="component" value="Unassembled WGS sequence"/>
</dbReference>
<evidence type="ECO:0000313" key="1">
    <source>
        <dbReference type="EMBL" id="KAK4262782.1"/>
    </source>
</evidence>
<protein>
    <submittedName>
        <fullName evidence="1">Uncharacterized protein</fullName>
    </submittedName>
</protein>